<evidence type="ECO:0000256" key="1">
    <source>
        <dbReference type="SAM" id="MobiDB-lite"/>
    </source>
</evidence>
<dbReference type="PROSITE" id="PS01129">
    <property type="entry name" value="PSI_RLU"/>
    <property type="match status" value="1"/>
</dbReference>
<sequence length="538" mass="60246">MLLGTGLVYTSLLVVCFSASLGCFAFRRCTDGVTGAMAVRNGAAETGTATEGLKRTRNTEHVWQPAVKHRKRLRSQFGAAAEESELEPSASDPQPTYHFKDGFRIVLPYDHVYKSFTKGRWFGRRLYDVMSAEFAAFTDDYVRHACARGLMKVFDRQGNDLYPEPGEQVLDHVCRPNEVIWHLAVVHEQLALDTQVRVLSEDEDYIVVSKPCSLPVYHTGTYHFNTLVEVLKREVLGDRTKQLYPVHRLDKLTSGVIFLAKNRRAASSFCEAIRNDRIRKVYLARVRGDFSRVLDEHECLTLADGVGEGGGRVACCRGFMRVVSHKLSVHEFTLDEAKTDLKSAETRFRMLAYNPALGESLLLCYPVTGRTHQIRAHLKFLGFPISNDRCYNDAPLCDSRGYFRELPAVHWELDEQGRWRLPELGFVAPEPAQLMQGSRDYHVGLNKPVEGLHVSPTGIFLHAFRYVWVGERSVSDSPPEWVRDFDIGQGSVDLAALDLWLKSSEGAAGQEEPAYSGSCRQATEVGAAGHPTASLSST</sequence>
<dbReference type="AlphaFoldDB" id="A0AAV4LVF6"/>
<dbReference type="GO" id="GO:0009982">
    <property type="term" value="F:pseudouridine synthase activity"/>
    <property type="evidence" value="ECO:0007669"/>
    <property type="project" value="InterPro"/>
</dbReference>
<keyword evidence="2" id="KW-0732">Signal</keyword>
<dbReference type="PANTHER" id="PTHR21600:SF40">
    <property type="entry name" value="PSEUDOURIDYLATE SYNTHASE RPUSD2"/>
    <property type="match status" value="1"/>
</dbReference>
<feature type="signal peptide" evidence="2">
    <location>
        <begin position="1"/>
        <end position="25"/>
    </location>
</feature>
<feature type="domain" description="Pseudouridine synthase RsuA/RluA-like" evidence="3">
    <location>
        <begin position="204"/>
        <end position="378"/>
    </location>
</feature>
<dbReference type="RefSeq" id="XP_067715919.1">
    <property type="nucleotide sequence ID" value="XM_067859818.1"/>
</dbReference>
<protein>
    <submittedName>
        <fullName evidence="4">RNA pseudouridylate synthase family protein</fullName>
    </submittedName>
</protein>
<evidence type="ECO:0000313" key="4">
    <source>
        <dbReference type="EMBL" id="GIX63850.1"/>
    </source>
</evidence>
<dbReference type="Gene3D" id="3.30.2350.10">
    <property type="entry name" value="Pseudouridine synthase"/>
    <property type="match status" value="1"/>
</dbReference>
<dbReference type="InterPro" id="IPR020103">
    <property type="entry name" value="PsdUridine_synth_cat_dom_sf"/>
</dbReference>
<dbReference type="PANTHER" id="PTHR21600">
    <property type="entry name" value="MITOCHONDRIAL RNA PSEUDOURIDINE SYNTHASE"/>
    <property type="match status" value="1"/>
</dbReference>
<dbReference type="EMBL" id="BPLF01000002">
    <property type="protein sequence ID" value="GIX63850.1"/>
    <property type="molecule type" value="Genomic_DNA"/>
</dbReference>
<accession>A0AAV4LVF6</accession>
<evidence type="ECO:0000313" key="5">
    <source>
        <dbReference type="Proteomes" id="UP001497744"/>
    </source>
</evidence>
<dbReference type="GO" id="GO:0003723">
    <property type="term" value="F:RNA binding"/>
    <property type="evidence" value="ECO:0007669"/>
    <property type="project" value="InterPro"/>
</dbReference>
<evidence type="ECO:0000256" key="2">
    <source>
        <dbReference type="SAM" id="SignalP"/>
    </source>
</evidence>
<dbReference type="SUPFAM" id="SSF55120">
    <property type="entry name" value="Pseudouridine synthase"/>
    <property type="match status" value="1"/>
</dbReference>
<dbReference type="GO" id="GO:0000455">
    <property type="term" value="P:enzyme-directed rRNA pseudouridine synthesis"/>
    <property type="evidence" value="ECO:0007669"/>
    <property type="project" value="TreeGrafter"/>
</dbReference>
<organism evidence="4 5">
    <name type="scientific">Babesia caballi</name>
    <dbReference type="NCBI Taxonomy" id="5871"/>
    <lineage>
        <taxon>Eukaryota</taxon>
        <taxon>Sar</taxon>
        <taxon>Alveolata</taxon>
        <taxon>Apicomplexa</taxon>
        <taxon>Aconoidasida</taxon>
        <taxon>Piroplasmida</taxon>
        <taxon>Babesiidae</taxon>
        <taxon>Babesia</taxon>
    </lineage>
</organism>
<dbReference type="InterPro" id="IPR006224">
    <property type="entry name" value="PsdUridine_synth_RluA-like_CS"/>
</dbReference>
<keyword evidence="5" id="KW-1185">Reference proteome</keyword>
<gene>
    <name evidence="4" type="ORF">BcabD6B2_32850</name>
</gene>
<dbReference type="Proteomes" id="UP001497744">
    <property type="component" value="Unassembled WGS sequence"/>
</dbReference>
<dbReference type="InterPro" id="IPR006145">
    <property type="entry name" value="PsdUridine_synth_RsuA/RluA"/>
</dbReference>
<feature type="chain" id="PRO_5043562509" evidence="2">
    <location>
        <begin position="26"/>
        <end position="538"/>
    </location>
</feature>
<proteinExistence type="predicted"/>
<feature type="region of interest" description="Disordered" evidence="1">
    <location>
        <begin position="509"/>
        <end position="538"/>
    </location>
</feature>
<name>A0AAV4LVF6_BABCB</name>
<evidence type="ECO:0000259" key="3">
    <source>
        <dbReference type="Pfam" id="PF00849"/>
    </source>
</evidence>
<dbReference type="Pfam" id="PF00849">
    <property type="entry name" value="PseudoU_synth_2"/>
    <property type="match status" value="1"/>
</dbReference>
<dbReference type="InterPro" id="IPR050188">
    <property type="entry name" value="RluA_PseudoU_synthase"/>
</dbReference>
<reference evidence="4 5" key="1">
    <citation type="submission" date="2021-06" db="EMBL/GenBank/DDBJ databases">
        <title>Genome sequence of Babesia caballi.</title>
        <authorList>
            <person name="Yamagishi J."/>
            <person name="Kidaka T."/>
            <person name="Ochi A."/>
        </authorList>
    </citation>
    <scope>NUCLEOTIDE SEQUENCE [LARGE SCALE GENOMIC DNA]</scope>
    <source>
        <strain evidence="4">USDA-D6B2</strain>
    </source>
</reference>
<dbReference type="GeneID" id="94195331"/>
<comment type="caution">
    <text evidence="4">The sequence shown here is derived from an EMBL/GenBank/DDBJ whole genome shotgun (WGS) entry which is preliminary data.</text>
</comment>